<gene>
    <name evidence="1" type="ORF">IAB26_03250</name>
</gene>
<dbReference type="InterPro" id="IPR005501">
    <property type="entry name" value="LamB/YcsF/PxpA-like"/>
</dbReference>
<dbReference type="AlphaFoldDB" id="A0A9D0ZTZ7"/>
<reference evidence="1" key="2">
    <citation type="journal article" date="2021" name="PeerJ">
        <title>Extensive microbial diversity within the chicken gut microbiome revealed by metagenomics and culture.</title>
        <authorList>
            <person name="Gilroy R."/>
            <person name="Ravi A."/>
            <person name="Getino M."/>
            <person name="Pursley I."/>
            <person name="Horton D.L."/>
            <person name="Alikhan N.F."/>
            <person name="Baker D."/>
            <person name="Gharbi K."/>
            <person name="Hall N."/>
            <person name="Watson M."/>
            <person name="Adriaenssens E.M."/>
            <person name="Foster-Nyarko E."/>
            <person name="Jarju S."/>
            <person name="Secka A."/>
            <person name="Antonio M."/>
            <person name="Oren A."/>
            <person name="Chaudhuri R.R."/>
            <person name="La Ragione R."/>
            <person name="Hildebrand F."/>
            <person name="Pallen M.J."/>
        </authorList>
    </citation>
    <scope>NUCLEOTIDE SEQUENCE</scope>
    <source>
        <strain evidence="1">ChiSjej3B21-11622</strain>
    </source>
</reference>
<accession>A0A9D0ZTZ7</accession>
<dbReference type="Proteomes" id="UP000886886">
    <property type="component" value="Unassembled WGS sequence"/>
</dbReference>
<comment type="caution">
    <text evidence="1">The sequence shown here is derived from an EMBL/GenBank/DDBJ whole genome shotgun (WGS) entry which is preliminary data.</text>
</comment>
<evidence type="ECO:0000313" key="2">
    <source>
        <dbReference type="Proteomes" id="UP000886886"/>
    </source>
</evidence>
<dbReference type="NCBIfam" id="NF003814">
    <property type="entry name" value="PRK05406.1-3"/>
    <property type="match status" value="1"/>
</dbReference>
<dbReference type="Gene3D" id="3.20.20.370">
    <property type="entry name" value="Glycoside hydrolase/deacetylase"/>
    <property type="match status" value="1"/>
</dbReference>
<dbReference type="PANTHER" id="PTHR30292:SF0">
    <property type="entry name" value="5-OXOPROLINASE SUBUNIT A"/>
    <property type="match status" value="1"/>
</dbReference>
<name>A0A9D0ZTZ7_9FIRM</name>
<dbReference type="NCBIfam" id="NF003816">
    <property type="entry name" value="PRK05406.1-5"/>
    <property type="match status" value="1"/>
</dbReference>
<protein>
    <submittedName>
        <fullName evidence="1">LamB/YcsF family protein</fullName>
    </submittedName>
</protein>
<organism evidence="1 2">
    <name type="scientific">Candidatus Limivivens merdigallinarum</name>
    <dbReference type="NCBI Taxonomy" id="2840859"/>
    <lineage>
        <taxon>Bacteria</taxon>
        <taxon>Bacillati</taxon>
        <taxon>Bacillota</taxon>
        <taxon>Clostridia</taxon>
        <taxon>Lachnospirales</taxon>
        <taxon>Lachnospiraceae</taxon>
        <taxon>Lachnospiraceae incertae sedis</taxon>
        <taxon>Candidatus Limivivens</taxon>
    </lineage>
</organism>
<dbReference type="PANTHER" id="PTHR30292">
    <property type="entry name" value="UNCHARACTERIZED PROTEIN YBGL-RELATED"/>
    <property type="match status" value="1"/>
</dbReference>
<proteinExistence type="predicted"/>
<dbReference type="InterPro" id="IPR011330">
    <property type="entry name" value="Glyco_hydro/deAcase_b/a-brl"/>
</dbReference>
<dbReference type="GO" id="GO:0005975">
    <property type="term" value="P:carbohydrate metabolic process"/>
    <property type="evidence" value="ECO:0007669"/>
    <property type="project" value="InterPro"/>
</dbReference>
<dbReference type="EMBL" id="DVFT01000044">
    <property type="protein sequence ID" value="HIQ95558.1"/>
    <property type="molecule type" value="Genomic_DNA"/>
</dbReference>
<reference evidence="1" key="1">
    <citation type="submission" date="2020-10" db="EMBL/GenBank/DDBJ databases">
        <authorList>
            <person name="Gilroy R."/>
        </authorList>
    </citation>
    <scope>NUCLEOTIDE SEQUENCE</scope>
    <source>
        <strain evidence="1">ChiSjej3B21-11622</strain>
    </source>
</reference>
<dbReference type="Pfam" id="PF03746">
    <property type="entry name" value="LamB_YcsF"/>
    <property type="match status" value="1"/>
</dbReference>
<dbReference type="CDD" id="cd10787">
    <property type="entry name" value="LamB_YcsF_like"/>
    <property type="match status" value="1"/>
</dbReference>
<dbReference type="SUPFAM" id="SSF88713">
    <property type="entry name" value="Glycoside hydrolase/deacetylase"/>
    <property type="match status" value="1"/>
</dbReference>
<evidence type="ECO:0000313" key="1">
    <source>
        <dbReference type="EMBL" id="HIQ95558.1"/>
    </source>
</evidence>
<sequence length="256" mass="28343">MKIDLNVDMGESFGRYVLGNDEELMKYVTSANIATGFHAGDPLVLDQTVRWAKEYGVAVGAHVGLPDKQGFGRRRMEISPEELRTDLIYQLGAIDGFLKLYGMKLQHVKPHGILYRMVGEDETYIDTFLDAIEAYDSSLYIMLSAGCPALERAEARGLKTAPEVLIDLGYDEKGNWILERVKKSRSPMEVAARAVKVVQEGTIDTIDGKQIPIKGCTLCLHGDSPNAAETASAVRNTLDQNGIQVVNLRKYFGEEE</sequence>